<protein>
    <submittedName>
        <fullName evidence="2">Uncharacterized protein</fullName>
    </submittedName>
</protein>
<comment type="caution">
    <text evidence="2">The sequence shown here is derived from an EMBL/GenBank/DDBJ whole genome shotgun (WGS) entry which is preliminary data.</text>
</comment>
<keyword evidence="3" id="KW-1185">Reference proteome</keyword>
<dbReference type="Proteomes" id="UP000070620">
    <property type="component" value="Unassembled WGS sequence"/>
</dbReference>
<gene>
    <name evidence="2" type="ORF">AWW66_21565</name>
</gene>
<accession>A0A136PNJ6</accession>
<dbReference type="EMBL" id="LRQV01000091">
    <property type="protein sequence ID" value="KXK59917.1"/>
    <property type="molecule type" value="Genomic_DNA"/>
</dbReference>
<evidence type="ECO:0000256" key="1">
    <source>
        <dbReference type="SAM" id="MobiDB-lite"/>
    </source>
</evidence>
<organism evidence="2 3">
    <name type="scientific">Micromonospora rosaria</name>
    <dbReference type="NCBI Taxonomy" id="47874"/>
    <lineage>
        <taxon>Bacteria</taxon>
        <taxon>Bacillati</taxon>
        <taxon>Actinomycetota</taxon>
        <taxon>Actinomycetes</taxon>
        <taxon>Micromonosporales</taxon>
        <taxon>Micromonosporaceae</taxon>
        <taxon>Micromonospora</taxon>
    </lineage>
</organism>
<proteinExistence type="predicted"/>
<dbReference type="AlphaFoldDB" id="A0A136PNJ6"/>
<sequence length="305" mass="33042">MPDVLIVGDSLFRHFRLGSGGSFPIAFRSDTRPSAGIYATGFQRKRFVVDWLDTEYTDGTTTKKRLDDARAHIAASITGAMKGRSATEVGAEIGRVTDELERRSVALRVGNVDLDVETAVCATLDLPIASLFPFDPKALAVSFAKPTSIYVVRMQHWLETYKVQRYCAPHLAYSREVASLGIPATDVLGRLTVEREYVSATNSVRVRVTAAEVNTATDGEAIVRAVAAAHATPVTVAIPAQKDTSSAVDVDEKVGHIQTALTQLTGNADKTRFIRDSNEITGGSTPKELPDYKPTEKARGRGFSQ</sequence>
<evidence type="ECO:0000313" key="2">
    <source>
        <dbReference type="EMBL" id="KXK59917.1"/>
    </source>
</evidence>
<name>A0A136PNJ6_9ACTN</name>
<evidence type="ECO:0000313" key="3">
    <source>
        <dbReference type="Proteomes" id="UP000070620"/>
    </source>
</evidence>
<reference evidence="2 3" key="1">
    <citation type="submission" date="2016-01" db="EMBL/GenBank/DDBJ databases">
        <title>Whole genome sequence and analysis of Micromonospora rosaria DSM 803, which can produce antibacterial substance rosamicin.</title>
        <authorList>
            <person name="Yang H."/>
            <person name="He X."/>
            <person name="Zhu D."/>
        </authorList>
    </citation>
    <scope>NUCLEOTIDE SEQUENCE [LARGE SCALE GENOMIC DNA]</scope>
    <source>
        <strain evidence="2 3">DSM 803</strain>
    </source>
</reference>
<feature type="region of interest" description="Disordered" evidence="1">
    <location>
        <begin position="276"/>
        <end position="305"/>
    </location>
</feature>
<feature type="compositionally biased region" description="Basic and acidic residues" evidence="1">
    <location>
        <begin position="288"/>
        <end position="299"/>
    </location>
</feature>